<dbReference type="InterPro" id="IPR027806">
    <property type="entry name" value="HARBI1_dom"/>
</dbReference>
<keyword evidence="5 6" id="KW-0238">DNA-binding</keyword>
<evidence type="ECO:0000313" key="9">
    <source>
        <dbReference type="Proteomes" id="UP000694844"/>
    </source>
</evidence>
<dbReference type="AlphaFoldDB" id="A0A8B8AN76"/>
<dbReference type="InterPro" id="IPR006612">
    <property type="entry name" value="THAP_Znf"/>
</dbReference>
<evidence type="ECO:0000256" key="5">
    <source>
        <dbReference type="ARBA" id="ARBA00023125"/>
    </source>
</evidence>
<feature type="transmembrane region" description="Helical" evidence="7">
    <location>
        <begin position="516"/>
        <end position="538"/>
    </location>
</feature>
<reference evidence="10" key="2">
    <citation type="submission" date="2025-08" db="UniProtKB">
        <authorList>
            <consortium name="RefSeq"/>
        </authorList>
    </citation>
    <scope>IDENTIFICATION</scope>
    <source>
        <tissue evidence="10">Whole sample</tissue>
    </source>
</reference>
<dbReference type="Pfam" id="PF13613">
    <property type="entry name" value="HTH_Tnp_4"/>
    <property type="match status" value="1"/>
</dbReference>
<feature type="domain" description="THAP-type" evidence="8">
    <location>
        <begin position="16"/>
        <end position="101"/>
    </location>
</feature>
<keyword evidence="9" id="KW-1185">Reference proteome</keyword>
<proteinExistence type="predicted"/>
<name>A0A8B8AN76_CRAVI</name>
<keyword evidence="7" id="KW-0472">Membrane</keyword>
<dbReference type="OrthoDB" id="6122338at2759"/>
<dbReference type="Pfam" id="PF13359">
    <property type="entry name" value="DDE_Tnp_4"/>
    <property type="match status" value="1"/>
</dbReference>
<dbReference type="Pfam" id="PF05485">
    <property type="entry name" value="THAP"/>
    <property type="match status" value="1"/>
</dbReference>
<dbReference type="PANTHER" id="PTHR23080">
    <property type="entry name" value="THAP DOMAIN PROTEIN"/>
    <property type="match status" value="1"/>
</dbReference>
<evidence type="ECO:0000259" key="8">
    <source>
        <dbReference type="PROSITE" id="PS50950"/>
    </source>
</evidence>
<comment type="cofactor">
    <cofactor evidence="1">
        <name>a divalent metal cation</name>
        <dbReference type="ChEBI" id="CHEBI:60240"/>
    </cofactor>
</comment>
<reference evidence="9" key="1">
    <citation type="submission" date="2024-06" db="UniProtKB">
        <authorList>
            <consortium name="RefSeq"/>
        </authorList>
    </citation>
    <scope>NUCLEOTIDE SEQUENCE [LARGE SCALE GENOMIC DNA]</scope>
</reference>
<evidence type="ECO:0000313" key="10">
    <source>
        <dbReference type="RefSeq" id="XP_022292987.1"/>
    </source>
</evidence>
<dbReference type="Proteomes" id="UP000694844">
    <property type="component" value="Chromosome 1"/>
</dbReference>
<evidence type="ECO:0000256" key="1">
    <source>
        <dbReference type="ARBA" id="ARBA00001968"/>
    </source>
</evidence>
<evidence type="ECO:0000256" key="4">
    <source>
        <dbReference type="ARBA" id="ARBA00022833"/>
    </source>
</evidence>
<keyword evidence="2" id="KW-0479">Metal-binding</keyword>
<dbReference type="KEGG" id="cvn:111103797"/>
<keyword evidence="4" id="KW-0862">Zinc</keyword>
<evidence type="ECO:0000256" key="6">
    <source>
        <dbReference type="PROSITE-ProRule" id="PRU00309"/>
    </source>
</evidence>
<evidence type="ECO:0000256" key="7">
    <source>
        <dbReference type="SAM" id="Phobius"/>
    </source>
</evidence>
<dbReference type="GO" id="GO:0008270">
    <property type="term" value="F:zinc ion binding"/>
    <property type="evidence" value="ECO:0007669"/>
    <property type="project" value="UniProtKB-KW"/>
</dbReference>
<dbReference type="GeneID" id="111103797"/>
<dbReference type="PANTHER" id="PTHR23080:SF141">
    <property type="entry name" value="TRANSPOSASE HELIX-TURN-HELIX DOMAIN-CONTAINING PROTEIN"/>
    <property type="match status" value="1"/>
</dbReference>
<accession>A0A8B8AN76</accession>
<dbReference type="InterPro" id="IPR027805">
    <property type="entry name" value="Transposase_HTH_dom"/>
</dbReference>
<dbReference type="PROSITE" id="PS50950">
    <property type="entry name" value="ZF_THAP"/>
    <property type="match status" value="1"/>
</dbReference>
<protein>
    <submittedName>
        <fullName evidence="10">Uncharacterized protein LOC111103797</fullName>
    </submittedName>
</protein>
<dbReference type="RefSeq" id="XP_022292987.1">
    <property type="nucleotide sequence ID" value="XM_022437279.1"/>
</dbReference>
<sequence>MAESMETDGSSERKGATKHCAYGICNSDSRYMDRPGMEGVFFIRFPQFKREPDKCSRWANACRRENFNAMSVKKDTYICSLHFKGGKGPTEDFPDPIPATATKYELEKFEKSRKRPLVRNQLQRPPDAKCPRNDLLHEPVETVETASVDSAFDHDRVQATEALLMFQNFEKNQLDCAFDEQKGVMTQEPSSVCKISQDEETQTPSRCLSLKETIALKLENIELKMKIGDLENQCTHSKAFSIEDVKNDDKKMKFYTGLSYEQFICLWRFLGPATINLSRVCKQSEHTSTKVRGPKRKLSPENELFLTLVRLRLGLLHTDLAYRFGVSVSTVHDITNTWIQFLYLQFSRLKCSMFPSRKIIKKHLPKSFHKFSNVRVILDATEFFTEVPRNYEQQGNLYSSYKNHCTCKVLIGITPSGAISFVSDVYEGAISDKELFKKSKIIDKINPGDLVMVDRGFNVRDMLLEKGADIVIPPFLGNRINLSPQEEAQTRIIAKLRIHVERVIERIKKYKICKKIVPLNTVSTFSQIVFIVACLVNFQKPIVK</sequence>
<evidence type="ECO:0000256" key="2">
    <source>
        <dbReference type="ARBA" id="ARBA00022723"/>
    </source>
</evidence>
<keyword evidence="3 6" id="KW-0863">Zinc-finger</keyword>
<evidence type="ECO:0000256" key="3">
    <source>
        <dbReference type="ARBA" id="ARBA00022771"/>
    </source>
</evidence>
<gene>
    <name evidence="10" type="primary">LOC111103797</name>
</gene>
<keyword evidence="7" id="KW-0812">Transmembrane</keyword>
<organism evidence="9 10">
    <name type="scientific">Crassostrea virginica</name>
    <name type="common">Eastern oyster</name>
    <dbReference type="NCBI Taxonomy" id="6565"/>
    <lineage>
        <taxon>Eukaryota</taxon>
        <taxon>Metazoa</taxon>
        <taxon>Spiralia</taxon>
        <taxon>Lophotrochozoa</taxon>
        <taxon>Mollusca</taxon>
        <taxon>Bivalvia</taxon>
        <taxon>Autobranchia</taxon>
        <taxon>Pteriomorphia</taxon>
        <taxon>Ostreida</taxon>
        <taxon>Ostreoidea</taxon>
        <taxon>Ostreidae</taxon>
        <taxon>Crassostrea</taxon>
    </lineage>
</organism>
<dbReference type="SUPFAM" id="SSF57716">
    <property type="entry name" value="Glucocorticoid receptor-like (DNA-binding domain)"/>
    <property type="match status" value="1"/>
</dbReference>
<dbReference type="GO" id="GO:0003677">
    <property type="term" value="F:DNA binding"/>
    <property type="evidence" value="ECO:0007669"/>
    <property type="project" value="UniProtKB-UniRule"/>
</dbReference>
<keyword evidence="7" id="KW-1133">Transmembrane helix</keyword>